<name>A0A5N6WGM1_9EURO</name>
<keyword evidence="2 3" id="KW-0040">ANK repeat</keyword>
<dbReference type="Proteomes" id="UP000325433">
    <property type="component" value="Unassembled WGS sequence"/>
</dbReference>
<dbReference type="InterPro" id="IPR002110">
    <property type="entry name" value="Ankyrin_rpt"/>
</dbReference>
<reference evidence="5" key="1">
    <citation type="submission" date="2019-04" db="EMBL/GenBank/DDBJ databases">
        <title>Friends and foes A comparative genomics studyof 23 Aspergillus species from section Flavi.</title>
        <authorList>
            <consortium name="DOE Joint Genome Institute"/>
            <person name="Kjaerbolling I."/>
            <person name="Vesth T."/>
            <person name="Frisvad J.C."/>
            <person name="Nybo J.L."/>
            <person name="Theobald S."/>
            <person name="Kildgaard S."/>
            <person name="Isbrandt T."/>
            <person name="Kuo A."/>
            <person name="Sato A."/>
            <person name="Lyhne E.K."/>
            <person name="Kogle M.E."/>
            <person name="Wiebenga A."/>
            <person name="Kun R.S."/>
            <person name="Lubbers R.J."/>
            <person name="Makela M.R."/>
            <person name="Barry K."/>
            <person name="Chovatia M."/>
            <person name="Clum A."/>
            <person name="Daum C."/>
            <person name="Haridas S."/>
            <person name="He G."/>
            <person name="LaButti K."/>
            <person name="Lipzen A."/>
            <person name="Mondo S."/>
            <person name="Riley R."/>
            <person name="Salamov A."/>
            <person name="Simmons B.A."/>
            <person name="Magnuson J.K."/>
            <person name="Henrissat B."/>
            <person name="Mortensen U.H."/>
            <person name="Larsen T.O."/>
            <person name="Devries R.P."/>
            <person name="Grigoriev I.V."/>
            <person name="Machida M."/>
            <person name="Baker S.E."/>
            <person name="Andersen M.R."/>
        </authorList>
    </citation>
    <scope>NUCLEOTIDE SEQUENCE [LARGE SCALE GENOMIC DNA]</scope>
    <source>
        <strain evidence="5">CBS 130015</strain>
    </source>
</reference>
<dbReference type="PROSITE" id="PS50088">
    <property type="entry name" value="ANK_REPEAT"/>
    <property type="match status" value="1"/>
</dbReference>
<dbReference type="PANTHER" id="PTHR24123:SF33">
    <property type="entry name" value="PROTEIN HOS4"/>
    <property type="match status" value="1"/>
</dbReference>
<dbReference type="PANTHER" id="PTHR24123">
    <property type="entry name" value="ANKYRIN REPEAT-CONTAINING"/>
    <property type="match status" value="1"/>
</dbReference>
<gene>
    <name evidence="4" type="ORF">BDV41DRAFT_570182</name>
</gene>
<evidence type="ECO:0000256" key="2">
    <source>
        <dbReference type="ARBA" id="ARBA00023043"/>
    </source>
</evidence>
<protein>
    <submittedName>
        <fullName evidence="4">Ankyrin repeat-containing domain protein</fullName>
    </submittedName>
</protein>
<evidence type="ECO:0000313" key="4">
    <source>
        <dbReference type="EMBL" id="KAE8320004.1"/>
    </source>
</evidence>
<dbReference type="Pfam" id="PF12796">
    <property type="entry name" value="Ank_2"/>
    <property type="match status" value="3"/>
</dbReference>
<dbReference type="SMART" id="SM00248">
    <property type="entry name" value="ANK"/>
    <property type="match status" value="9"/>
</dbReference>
<dbReference type="EMBL" id="ML738292">
    <property type="protein sequence ID" value="KAE8320004.1"/>
    <property type="molecule type" value="Genomic_DNA"/>
</dbReference>
<feature type="repeat" description="ANK" evidence="3">
    <location>
        <begin position="245"/>
        <end position="280"/>
    </location>
</feature>
<dbReference type="Gene3D" id="1.25.40.20">
    <property type="entry name" value="Ankyrin repeat-containing domain"/>
    <property type="match status" value="4"/>
</dbReference>
<dbReference type="InterPro" id="IPR051165">
    <property type="entry name" value="Multifunctional_ANK_Repeat"/>
</dbReference>
<sequence>MVNFLIAENHDVGIRDRKYSRTPLRYACINGYLETVEELLKHHTPVEEEAVVDAMCGLVCAKRLQRKQEKRQEIVRKLLRTDKININARLGAKSRTVLMLAVGHSHDTCAKLLLKHKSIDVNAQDINGFTALWFAVHAEEGVTIDIIDTVSDYVYDPRCEPINGIGKEENRDNAGNSTLILAIRLGALDTVQTLLKCERLDLKTEKELIHTASAMGYPEIIRLLHSALSQSNTIHVYSINARDERGLTPLHYASLSNSARAGEVTEVLRELGADSNHTDFRGCTPYMMASLLQRTQVLQVLQTKTTSLNDERGSMQDLPALTFAKYGHWALLQEVITAGRTDLTYKYMLTDDTLLHMATAANETEILRLLLTEGKLRPGSSINEQGRGPLYLASSVEIAKLLVEHGCNIDSTDFNNNTPLDIAHRQPRTRDVAHYLENVLRMSKKKHRMEMWEQKTKGDMLMRGACKAGALGDYRIQDTEKLQGSASHPPSKYCKTPPVETKAATAFCLN</sequence>
<keyword evidence="5" id="KW-1185">Reference proteome</keyword>
<dbReference type="PROSITE" id="PS50297">
    <property type="entry name" value="ANK_REP_REGION"/>
    <property type="match status" value="1"/>
</dbReference>
<evidence type="ECO:0000256" key="3">
    <source>
        <dbReference type="PROSITE-ProRule" id="PRU00023"/>
    </source>
</evidence>
<dbReference type="Pfam" id="PF00023">
    <property type="entry name" value="Ank"/>
    <property type="match status" value="1"/>
</dbReference>
<dbReference type="AlphaFoldDB" id="A0A5N6WGM1"/>
<dbReference type="InterPro" id="IPR036770">
    <property type="entry name" value="Ankyrin_rpt-contain_sf"/>
</dbReference>
<evidence type="ECO:0000256" key="1">
    <source>
        <dbReference type="ARBA" id="ARBA00022737"/>
    </source>
</evidence>
<keyword evidence="1" id="KW-0677">Repeat</keyword>
<accession>A0A5N6WGM1</accession>
<proteinExistence type="predicted"/>
<dbReference type="SUPFAM" id="SSF48403">
    <property type="entry name" value="Ankyrin repeat"/>
    <property type="match status" value="2"/>
</dbReference>
<evidence type="ECO:0000313" key="5">
    <source>
        <dbReference type="Proteomes" id="UP000325433"/>
    </source>
</evidence>
<organism evidence="4 5">
    <name type="scientific">Aspergillus transmontanensis</name>
    <dbReference type="NCBI Taxonomy" id="1034304"/>
    <lineage>
        <taxon>Eukaryota</taxon>
        <taxon>Fungi</taxon>
        <taxon>Dikarya</taxon>
        <taxon>Ascomycota</taxon>
        <taxon>Pezizomycotina</taxon>
        <taxon>Eurotiomycetes</taxon>
        <taxon>Eurotiomycetidae</taxon>
        <taxon>Eurotiales</taxon>
        <taxon>Aspergillaceae</taxon>
        <taxon>Aspergillus</taxon>
        <taxon>Aspergillus subgen. Circumdati</taxon>
    </lineage>
</organism>